<gene>
    <name evidence="1" type="ORF">RFH988_LOCUS3630</name>
    <name evidence="2" type="ORF">SEV965_LOCUS5386</name>
    <name evidence="3" type="ORF">ZHD862_LOCUS7680</name>
</gene>
<accession>A0A814A4Q5</accession>
<dbReference type="OrthoDB" id="10074879at2759"/>
<protein>
    <submittedName>
        <fullName evidence="3">Uncharacterized protein</fullName>
    </submittedName>
</protein>
<dbReference type="EMBL" id="CAJNOO010000088">
    <property type="protein sequence ID" value="CAF0795195.1"/>
    <property type="molecule type" value="Genomic_DNA"/>
</dbReference>
<organism evidence="3 4">
    <name type="scientific">Rotaria sordida</name>
    <dbReference type="NCBI Taxonomy" id="392033"/>
    <lineage>
        <taxon>Eukaryota</taxon>
        <taxon>Metazoa</taxon>
        <taxon>Spiralia</taxon>
        <taxon>Gnathifera</taxon>
        <taxon>Rotifera</taxon>
        <taxon>Eurotatoria</taxon>
        <taxon>Bdelloidea</taxon>
        <taxon>Philodinida</taxon>
        <taxon>Philodinidae</taxon>
        <taxon>Rotaria</taxon>
    </lineage>
</organism>
<name>A0A814A4Q5_9BILA</name>
<reference evidence="3" key="1">
    <citation type="submission" date="2021-02" db="EMBL/GenBank/DDBJ databases">
        <authorList>
            <person name="Nowell W R."/>
        </authorList>
    </citation>
    <scope>NUCLEOTIDE SEQUENCE</scope>
</reference>
<comment type="caution">
    <text evidence="3">The sequence shown here is derived from an EMBL/GenBank/DDBJ whole genome shotgun (WGS) entry which is preliminary data.</text>
</comment>
<dbReference type="EMBL" id="CAJNOU010000164">
    <property type="protein sequence ID" value="CAF0896061.1"/>
    <property type="molecule type" value="Genomic_DNA"/>
</dbReference>
<evidence type="ECO:0000313" key="3">
    <source>
        <dbReference type="EMBL" id="CAF0906851.1"/>
    </source>
</evidence>
<evidence type="ECO:0000313" key="1">
    <source>
        <dbReference type="EMBL" id="CAF0795195.1"/>
    </source>
</evidence>
<evidence type="ECO:0000313" key="4">
    <source>
        <dbReference type="Proteomes" id="UP000663864"/>
    </source>
</evidence>
<proteinExistence type="predicted"/>
<dbReference type="AlphaFoldDB" id="A0A814A4Q5"/>
<dbReference type="Proteomes" id="UP000663864">
    <property type="component" value="Unassembled WGS sequence"/>
</dbReference>
<dbReference type="Proteomes" id="UP000663889">
    <property type="component" value="Unassembled WGS sequence"/>
</dbReference>
<sequence>MQASLTVPESNMNELSDHFYKRSSFHEVVLRTQKLMRVIKTMNSISEIKKEDIQQPWEIPMEKVRHIYTYQYCSVCKKHTTNHK</sequence>
<dbReference type="EMBL" id="CAJNOT010000236">
    <property type="protein sequence ID" value="CAF0906851.1"/>
    <property type="molecule type" value="Genomic_DNA"/>
</dbReference>
<dbReference type="Proteomes" id="UP000663882">
    <property type="component" value="Unassembled WGS sequence"/>
</dbReference>
<evidence type="ECO:0000313" key="2">
    <source>
        <dbReference type="EMBL" id="CAF0896061.1"/>
    </source>
</evidence>